<protein>
    <recommendedName>
        <fullName evidence="4">RxLR effector candidate protein</fullName>
    </recommendedName>
</protein>
<proteinExistence type="predicted"/>
<dbReference type="Proteomes" id="UP001150217">
    <property type="component" value="Unassembled WGS sequence"/>
</dbReference>
<evidence type="ECO:0008006" key="4">
    <source>
        <dbReference type="Google" id="ProtNLM"/>
    </source>
</evidence>
<comment type="caution">
    <text evidence="2">The sequence shown here is derived from an EMBL/GenBank/DDBJ whole genome shotgun (WGS) entry which is preliminary data.</text>
</comment>
<feature type="signal peptide" evidence="1">
    <location>
        <begin position="1"/>
        <end position="22"/>
    </location>
</feature>
<evidence type="ECO:0000256" key="1">
    <source>
        <dbReference type="SAM" id="SignalP"/>
    </source>
</evidence>
<keyword evidence="3" id="KW-1185">Reference proteome</keyword>
<evidence type="ECO:0000313" key="3">
    <source>
        <dbReference type="Proteomes" id="UP001150217"/>
    </source>
</evidence>
<accession>A0ABQ8VBS8</accession>
<organism evidence="2 3">
    <name type="scientific">Lentinula lateritia</name>
    <dbReference type="NCBI Taxonomy" id="40482"/>
    <lineage>
        <taxon>Eukaryota</taxon>
        <taxon>Fungi</taxon>
        <taxon>Dikarya</taxon>
        <taxon>Basidiomycota</taxon>
        <taxon>Agaricomycotina</taxon>
        <taxon>Agaricomycetes</taxon>
        <taxon>Agaricomycetidae</taxon>
        <taxon>Agaricales</taxon>
        <taxon>Marasmiineae</taxon>
        <taxon>Omphalotaceae</taxon>
        <taxon>Lentinula</taxon>
    </lineage>
</organism>
<name>A0ABQ8VBS8_9AGAR</name>
<dbReference type="EMBL" id="JANVFT010000049">
    <property type="protein sequence ID" value="KAJ4486807.1"/>
    <property type="molecule type" value="Genomic_DNA"/>
</dbReference>
<feature type="chain" id="PRO_5045042426" description="RxLR effector candidate protein" evidence="1">
    <location>
        <begin position="23"/>
        <end position="266"/>
    </location>
</feature>
<evidence type="ECO:0000313" key="2">
    <source>
        <dbReference type="EMBL" id="KAJ4486807.1"/>
    </source>
</evidence>
<sequence>MGYHSVLTKAITVGAASSIVLAFPVPGFPSNDLRNAVVPPITDMLWMTEMPIPPPAQGQSPSVAHKTEISGDFLQNQKLDDLFSEVHQAHDNAKVELEMGSEKLLDGGGELLPHPRYGSHIVHSEHDMKMVLEDLFFDIQGYHTSDSLEGMTVEAKDQITSIFDDAERREGLPLVHAKRGREDTTMSYSSAKTYLDSLDPDIKNIMAILFKDWSLEARGAWIKCNRQWDPFLTTNTGQKVKRMVREYPKLGFEKFVHAFLVVEAAS</sequence>
<gene>
    <name evidence="2" type="ORF">C8R41DRAFT_837762</name>
</gene>
<reference evidence="2" key="1">
    <citation type="submission" date="2022-08" db="EMBL/GenBank/DDBJ databases">
        <title>A Global Phylogenomic Analysis of the Shiitake Genus Lentinula.</title>
        <authorList>
            <consortium name="DOE Joint Genome Institute"/>
            <person name="Sierra-Patev S."/>
            <person name="Min B."/>
            <person name="Naranjo-Ortiz M."/>
            <person name="Looney B."/>
            <person name="Konkel Z."/>
            <person name="Slot J.C."/>
            <person name="Sakamoto Y."/>
            <person name="Steenwyk J.L."/>
            <person name="Rokas A."/>
            <person name="Carro J."/>
            <person name="Camarero S."/>
            <person name="Ferreira P."/>
            <person name="Molpeceres G."/>
            <person name="Ruiz-Duenas F.J."/>
            <person name="Serrano A."/>
            <person name="Henrissat B."/>
            <person name="Drula E."/>
            <person name="Hughes K.W."/>
            <person name="Mata J.L."/>
            <person name="Ishikawa N.K."/>
            <person name="Vargas-Isla R."/>
            <person name="Ushijima S."/>
            <person name="Smith C.A."/>
            <person name="Ahrendt S."/>
            <person name="Andreopoulos W."/>
            <person name="He G."/>
            <person name="Labutti K."/>
            <person name="Lipzen A."/>
            <person name="Ng V."/>
            <person name="Riley R."/>
            <person name="Sandor L."/>
            <person name="Barry K."/>
            <person name="Martinez A.T."/>
            <person name="Xiao Y."/>
            <person name="Gibbons J.G."/>
            <person name="Terashima K."/>
            <person name="Grigoriev I.V."/>
            <person name="Hibbett D.S."/>
        </authorList>
    </citation>
    <scope>NUCLEOTIDE SEQUENCE</scope>
    <source>
        <strain evidence="2">RHP3577 ss4</strain>
    </source>
</reference>
<keyword evidence="1" id="KW-0732">Signal</keyword>